<keyword evidence="4" id="KW-0547">Nucleotide-binding</keyword>
<accession>A0AAN7IJD5</accession>
<dbReference type="Gene3D" id="3.40.50.300">
    <property type="entry name" value="P-loop containing nucleotide triphosphate hydrolases"/>
    <property type="match status" value="1"/>
</dbReference>
<keyword evidence="5" id="KW-0611">Plant defense</keyword>
<keyword evidence="11" id="KW-1185">Reference proteome</keyword>
<dbReference type="Gene3D" id="3.80.10.10">
    <property type="entry name" value="Ribonuclease Inhibitor"/>
    <property type="match status" value="6"/>
</dbReference>
<dbReference type="InterPro" id="IPR036388">
    <property type="entry name" value="WH-like_DNA-bd_sf"/>
</dbReference>
<evidence type="ECO:0000256" key="1">
    <source>
        <dbReference type="ARBA" id="ARBA00008894"/>
    </source>
</evidence>
<dbReference type="InterPro" id="IPR002182">
    <property type="entry name" value="NB-ARC"/>
</dbReference>
<dbReference type="Pfam" id="PF23247">
    <property type="entry name" value="LRR_RPS2"/>
    <property type="match status" value="4"/>
</dbReference>
<dbReference type="PRINTS" id="PR00364">
    <property type="entry name" value="DISEASERSIST"/>
</dbReference>
<dbReference type="GO" id="GO:0043531">
    <property type="term" value="F:ADP binding"/>
    <property type="evidence" value="ECO:0007669"/>
    <property type="project" value="InterPro"/>
</dbReference>
<dbReference type="Pfam" id="PF00931">
    <property type="entry name" value="NB-ARC"/>
    <property type="match status" value="1"/>
</dbReference>
<evidence type="ECO:0000256" key="2">
    <source>
        <dbReference type="ARBA" id="ARBA00022614"/>
    </source>
</evidence>
<evidence type="ECO:0000313" key="11">
    <source>
        <dbReference type="Proteomes" id="UP001324115"/>
    </source>
</evidence>
<name>A0AAN7IJD5_QUERU</name>
<evidence type="ECO:0000256" key="4">
    <source>
        <dbReference type="ARBA" id="ARBA00022741"/>
    </source>
</evidence>
<dbReference type="Gene3D" id="1.10.8.430">
    <property type="entry name" value="Helical domain of apoptotic protease-activating factors"/>
    <property type="match status" value="1"/>
</dbReference>
<dbReference type="PANTHER" id="PTHR33463">
    <property type="entry name" value="NB-ARC DOMAIN-CONTAINING PROTEIN-RELATED"/>
    <property type="match status" value="1"/>
</dbReference>
<dbReference type="GO" id="GO:0005524">
    <property type="term" value="F:ATP binding"/>
    <property type="evidence" value="ECO:0007669"/>
    <property type="project" value="UniProtKB-KW"/>
</dbReference>
<reference evidence="10 11" key="1">
    <citation type="journal article" date="2023" name="G3 (Bethesda)">
        <title>A haplotype-resolved chromosome-scale genome for Quercus rubra L. provides insights into the genetics of adaptive traits for red oak species.</title>
        <authorList>
            <person name="Kapoor B."/>
            <person name="Jenkins J."/>
            <person name="Schmutz J."/>
            <person name="Zhebentyayeva T."/>
            <person name="Kuelheim C."/>
            <person name="Coggeshall M."/>
            <person name="Heim C."/>
            <person name="Lasky J.R."/>
            <person name="Leites L."/>
            <person name="Islam-Faridi N."/>
            <person name="Romero-Severson J."/>
            <person name="DeLeo V.L."/>
            <person name="Lucas S.M."/>
            <person name="Lazic D."/>
            <person name="Gailing O."/>
            <person name="Carlson J."/>
            <person name="Staton M."/>
        </authorList>
    </citation>
    <scope>NUCLEOTIDE SEQUENCE [LARGE SCALE GENOMIC DNA]</scope>
    <source>
        <strain evidence="10">Pseudo-F2</strain>
    </source>
</reference>
<dbReference type="InterPro" id="IPR032675">
    <property type="entry name" value="LRR_dom_sf"/>
</dbReference>
<evidence type="ECO:0008006" key="12">
    <source>
        <dbReference type="Google" id="ProtNLM"/>
    </source>
</evidence>
<feature type="domain" description="Disease resistance protein At4g27190-like leucine-rich repeats" evidence="9">
    <location>
        <begin position="1098"/>
        <end position="1248"/>
    </location>
</feature>
<comment type="similarity">
    <text evidence="1">Belongs to the disease resistance NB-LRR family.</text>
</comment>
<dbReference type="Proteomes" id="UP001324115">
    <property type="component" value="Unassembled WGS sequence"/>
</dbReference>
<dbReference type="SUPFAM" id="SSF52047">
    <property type="entry name" value="RNI-like"/>
    <property type="match status" value="3"/>
</dbReference>
<organism evidence="10 11">
    <name type="scientific">Quercus rubra</name>
    <name type="common">Northern red oak</name>
    <name type="synonym">Quercus borealis</name>
    <dbReference type="NCBI Taxonomy" id="3512"/>
    <lineage>
        <taxon>Eukaryota</taxon>
        <taxon>Viridiplantae</taxon>
        <taxon>Streptophyta</taxon>
        <taxon>Embryophyta</taxon>
        <taxon>Tracheophyta</taxon>
        <taxon>Spermatophyta</taxon>
        <taxon>Magnoliopsida</taxon>
        <taxon>eudicotyledons</taxon>
        <taxon>Gunneridae</taxon>
        <taxon>Pentapetalae</taxon>
        <taxon>rosids</taxon>
        <taxon>fabids</taxon>
        <taxon>Fagales</taxon>
        <taxon>Fagaceae</taxon>
        <taxon>Quercus</taxon>
    </lineage>
</organism>
<dbReference type="SUPFAM" id="SSF52058">
    <property type="entry name" value="L domain-like"/>
    <property type="match status" value="1"/>
</dbReference>
<dbReference type="Gene3D" id="1.10.10.10">
    <property type="entry name" value="Winged helix-like DNA-binding domain superfamily/Winged helix DNA-binding domain"/>
    <property type="match status" value="1"/>
</dbReference>
<feature type="domain" description="Disease resistance protein At4g27190-like leucine-rich repeats" evidence="9">
    <location>
        <begin position="1345"/>
        <end position="1494"/>
    </location>
</feature>
<evidence type="ECO:0000256" key="7">
    <source>
        <dbReference type="SAM" id="MobiDB-lite"/>
    </source>
</evidence>
<evidence type="ECO:0000259" key="9">
    <source>
        <dbReference type="Pfam" id="PF23247"/>
    </source>
</evidence>
<keyword evidence="6" id="KW-0067">ATP-binding</keyword>
<feature type="domain" description="NB-ARC" evidence="8">
    <location>
        <begin position="136"/>
        <end position="243"/>
    </location>
</feature>
<feature type="domain" description="Disease resistance protein At4g27190-like leucine-rich repeats" evidence="9">
    <location>
        <begin position="1591"/>
        <end position="1720"/>
    </location>
</feature>
<dbReference type="InterPro" id="IPR057135">
    <property type="entry name" value="At4g27190-like_LRR"/>
</dbReference>
<evidence type="ECO:0000256" key="6">
    <source>
        <dbReference type="ARBA" id="ARBA00022840"/>
    </source>
</evidence>
<comment type="caution">
    <text evidence="10">The sequence shown here is derived from an EMBL/GenBank/DDBJ whole genome shotgun (WGS) entry which is preliminary data.</text>
</comment>
<evidence type="ECO:0000259" key="8">
    <source>
        <dbReference type="Pfam" id="PF00931"/>
    </source>
</evidence>
<dbReference type="SUPFAM" id="SSF52540">
    <property type="entry name" value="P-loop containing nucleoside triphosphate hydrolases"/>
    <property type="match status" value="1"/>
</dbReference>
<dbReference type="GO" id="GO:0006952">
    <property type="term" value="P:defense response"/>
    <property type="evidence" value="ECO:0007669"/>
    <property type="project" value="UniProtKB-KW"/>
</dbReference>
<keyword evidence="3" id="KW-0677">Repeat</keyword>
<dbReference type="EMBL" id="JAXUIC010000009">
    <property type="protein sequence ID" value="KAK4573421.1"/>
    <property type="molecule type" value="Genomic_DNA"/>
</dbReference>
<evidence type="ECO:0000313" key="10">
    <source>
        <dbReference type="EMBL" id="KAK4573421.1"/>
    </source>
</evidence>
<feature type="region of interest" description="Disordered" evidence="7">
    <location>
        <begin position="1882"/>
        <end position="1902"/>
    </location>
</feature>
<sequence length="1902" mass="218630">MGLAVKELKDEADTFHTVGHRVPIEGGTTISTKGYEDFESRKSIFDGVMKALKDDNILAIGVCGMGGLGKTMLVGKIATQAMKDKLFERIVTVVVSQTPNLKQIQKDIAKELKLKFEDEDTDFQKAHLLRERLKNEKILLIQKDIAKEFELKSEDEATDFQKAHLLGERLKKEKILLIVDDIWNKIDLDALGISFGDNRKGSKLLLTSRFRDVLDKDMDAEKIFQVEVLSNEEAKFLFVKIVGDFAETLNFQSTMVEVVKECAGLPIAITTVAYTLKNQKNSKVWKNALQQLKRANPTQIKGMHERVYSSIKFSYNFLSKEAQSLFLFCSSFEEDMVIRIDLLWRYLVGLDFFEDVYKMEEVRNRVHTLVEILKDSCLLLEGERSGTFKMHDVIRDVAVHIADKEKKMLTIRSSDGSKKWSNMKKMNDSIGIAIFETKFSELPKRLECPQLNFIILGDKENSLQIPNHIFEGAKNLKVLVLMRPSLPLPSSLSLLQNLQTLALLECESGDLALIGELKNLKALVLVDSKIKQLPIGLRQLTHLELLDLRRCTELEAIPSNVLSNLKNLEEIHMNQSFNQWQVGGEITGRSNARVSELDHLLHLTTLCIHIPNPNILPNALLFHKLVRYEILIGPDWDWDSNSCVEFEISRTLKIELDRSLQEEDGIKILLQGCEYLTLAPRKGIKNILYEVDKEGFPRLKHLYVQNSVEIQYIIDSIWFQRVAFPVLELLSLVNMINLEKICHNKLAMGSFHNLRKLEIRKCDNLVFVFSSTLLRCFSQLQEIEIEDCKVMSAIVVEERKPGIQVNDDIITDTIDFPQLRSLNLKRLPNLMGFCSNVDSQPLFNKKVAFSNLENLHIDAIYKLKMLWHNQLDLDSFCKLKQLHVDDCENLINIFQPNILRRLQNLEDLQIRNCNLVEELFEVQGKNGDEICDMVVSTQFRVLKLINLPNLKHVWSSGSQAILTFQNLHEIEVSNCKSMKSLFPASVAKSLKQLKKLKIHDCGLEEIVAMEEGLETVTKFVLPQLVSLSLELMPDLKCFYPGKHTIEWPSLKQLMILKCDKVKIVALNELSFPNTDGLGYDVPIRQPFFEIEKVAFSNLEDICISDKDNLKMLWHNYQLVPDSFCKLKKLGVARCKNLMNIFPPNMLRRLQNLENLEIRDCNSVEEVFDNREENVDEICDTVSNKLKVLTLFNLPKLKHVWSLNVQAILTFQNLHNIKVSNCKSLKSLFPVSVAKSLEQLQHLEIRDCGLEEIVAMEEGLEIVTKFVFPRLFQLNLISLPELKCFYPGKHTSEWPSLKYLRISKCDKVKTFASNELSFLDTNELGHHVPVQQPFFLIEKVAFPNLENIYLIDMDNLKMLWHNHQLVPDSFCKLKWLFVYGCKNLITNFPPKMLRRLQNLEVLQMGNCNFIEEVFEIRGVNVDEICDTVSTQLRDLSLSNLPKLKHVWSLDLQAIMTFQNLRTVGVFNCKILKSLFPVSVAKSLEQLESLTIHDCGLEEIVSLEEGVETTIKFAFPRITSLDLESLPELKYFYPGKHTLEWPSLKRLRIKNCDKVKIIASNELSFQERDELGHHVQIQQPLFPIEKDTLSNFEELRLNWDDTINQTYGRLKAQFSCKLKVLGLYSKDRSTAFPWEFVQGLYNLKELDISNFFLEEICPCGIVDNEGQYAEMFERLTTLRLSKMPKLMHLWKENSQEGRGFQNLESLQVSYCGRLKNLVPSSMCFRNLHILSVSKCHGLISLATSSTVKSLVQLKELRLSRCKRMREIVTNEGEGEAGDEICFNQLKVLSLNDLPTLGSFFHLGNRTTKFPSLEYLYVASCPELKIFSNGVLSMQKLKHVGLDGNYWSPYQEGDLLPEDVNTFIKRCWEKNNDPCLRQLFTQKTNASTSEAKEENDVDDLEDDSM</sequence>
<evidence type="ECO:0000256" key="5">
    <source>
        <dbReference type="ARBA" id="ARBA00022821"/>
    </source>
</evidence>
<protein>
    <recommendedName>
        <fullName evidence="12">AAA+ ATPase domain-containing protein</fullName>
    </recommendedName>
</protein>
<gene>
    <name evidence="10" type="ORF">RGQ29_031402</name>
</gene>
<proteinExistence type="inferred from homology"/>
<dbReference type="PANTHER" id="PTHR33463:SF198">
    <property type="entry name" value="RPP4C3"/>
    <property type="match status" value="1"/>
</dbReference>
<dbReference type="InterPro" id="IPR027417">
    <property type="entry name" value="P-loop_NTPase"/>
</dbReference>
<evidence type="ECO:0000256" key="3">
    <source>
        <dbReference type="ARBA" id="ARBA00022737"/>
    </source>
</evidence>
<feature type="compositionally biased region" description="Acidic residues" evidence="7">
    <location>
        <begin position="1890"/>
        <end position="1902"/>
    </location>
</feature>
<dbReference type="InterPro" id="IPR050905">
    <property type="entry name" value="Plant_NBS-LRR"/>
</dbReference>
<dbReference type="InterPro" id="IPR042197">
    <property type="entry name" value="Apaf_helical"/>
</dbReference>
<keyword evidence="2" id="KW-0433">Leucine-rich repeat</keyword>
<feature type="domain" description="Disease resistance protein At4g27190-like leucine-rich repeats" evidence="9">
    <location>
        <begin position="852"/>
        <end position="1002"/>
    </location>
</feature>